<comment type="caution">
    <text evidence="2">The sequence shown here is derived from an EMBL/GenBank/DDBJ whole genome shotgun (WGS) entry which is preliminary data.</text>
</comment>
<gene>
    <name evidence="2" type="ORF">F8M41_022846</name>
</gene>
<dbReference type="Gene3D" id="4.10.240.10">
    <property type="entry name" value="Zn(2)-C6 fungal-type DNA-binding domain"/>
    <property type="match status" value="1"/>
</dbReference>
<protein>
    <recommendedName>
        <fullName evidence="1">Zn(2)-C6 fungal-type domain-containing protein</fullName>
    </recommendedName>
</protein>
<evidence type="ECO:0000259" key="1">
    <source>
        <dbReference type="PROSITE" id="PS50048"/>
    </source>
</evidence>
<dbReference type="Pfam" id="PF00172">
    <property type="entry name" value="Zn_clus"/>
    <property type="match status" value="1"/>
</dbReference>
<evidence type="ECO:0000313" key="3">
    <source>
        <dbReference type="Proteomes" id="UP000439903"/>
    </source>
</evidence>
<dbReference type="SUPFAM" id="SSF57701">
    <property type="entry name" value="Zn2/Cys6 DNA-binding domain"/>
    <property type="match status" value="1"/>
</dbReference>
<dbReference type="SMART" id="SM00066">
    <property type="entry name" value="GAL4"/>
    <property type="match status" value="1"/>
</dbReference>
<feature type="domain" description="Zn(2)-C6 fungal-type" evidence="1">
    <location>
        <begin position="9"/>
        <end position="33"/>
    </location>
</feature>
<dbReference type="OrthoDB" id="10250282at2759"/>
<organism evidence="2 3">
    <name type="scientific">Gigaspora margarita</name>
    <dbReference type="NCBI Taxonomy" id="4874"/>
    <lineage>
        <taxon>Eukaryota</taxon>
        <taxon>Fungi</taxon>
        <taxon>Fungi incertae sedis</taxon>
        <taxon>Mucoromycota</taxon>
        <taxon>Glomeromycotina</taxon>
        <taxon>Glomeromycetes</taxon>
        <taxon>Diversisporales</taxon>
        <taxon>Gigasporaceae</taxon>
        <taxon>Gigaspora</taxon>
    </lineage>
</organism>
<reference evidence="2 3" key="1">
    <citation type="journal article" date="2019" name="Environ. Microbiol.">
        <title>At the nexus of three kingdoms: the genome of the mycorrhizal fungus Gigaspora margarita provides insights into plant, endobacterial and fungal interactions.</title>
        <authorList>
            <person name="Venice F."/>
            <person name="Ghignone S."/>
            <person name="Salvioli di Fossalunga A."/>
            <person name="Amselem J."/>
            <person name="Novero M."/>
            <person name="Xianan X."/>
            <person name="Sedzielewska Toro K."/>
            <person name="Morin E."/>
            <person name="Lipzen A."/>
            <person name="Grigoriev I.V."/>
            <person name="Henrissat B."/>
            <person name="Martin F.M."/>
            <person name="Bonfante P."/>
        </authorList>
    </citation>
    <scope>NUCLEOTIDE SEQUENCE [LARGE SCALE GENOMIC DNA]</scope>
    <source>
        <strain evidence="2 3">BEG34</strain>
    </source>
</reference>
<proteinExistence type="predicted"/>
<sequence>MSKSRVEIACDHCRTVKLKCDVPNPCTQCLKNDKNQANNFDTAGVTPVSIAKTPPSSNIISIAQCPTSSTPGLNTSIMFDGDPSFDSQNQANNFDTAGATSVAITRTPPSSNIASDAQCPTSSTPGLNTSFIFDSDPLPSSFNIDEYWLQLYLSLQSLQGQQNQSNELQYEMENLDQIQELSPEHDQQFLQDLQFLNMRTPHEENNSQPRNPSTIVLLGYYHNLLEDSEMLIDTSQFLEYTSRFEGKIKEIN</sequence>
<dbReference type="PROSITE" id="PS50048">
    <property type="entry name" value="ZN2_CY6_FUNGAL_2"/>
    <property type="match status" value="1"/>
</dbReference>
<dbReference type="InterPro" id="IPR036864">
    <property type="entry name" value="Zn2-C6_fun-type_DNA-bd_sf"/>
</dbReference>
<evidence type="ECO:0000313" key="2">
    <source>
        <dbReference type="EMBL" id="KAF0485257.1"/>
    </source>
</evidence>
<dbReference type="CDD" id="cd00067">
    <property type="entry name" value="GAL4"/>
    <property type="match status" value="1"/>
</dbReference>
<dbReference type="InterPro" id="IPR001138">
    <property type="entry name" value="Zn2Cys6_DnaBD"/>
</dbReference>
<name>A0A8H4AEG2_GIGMA</name>
<dbReference type="GO" id="GO:0000981">
    <property type="term" value="F:DNA-binding transcription factor activity, RNA polymerase II-specific"/>
    <property type="evidence" value="ECO:0007669"/>
    <property type="project" value="InterPro"/>
</dbReference>
<keyword evidence="3" id="KW-1185">Reference proteome</keyword>
<dbReference type="AlphaFoldDB" id="A0A8H4AEG2"/>
<dbReference type="Proteomes" id="UP000439903">
    <property type="component" value="Unassembled WGS sequence"/>
</dbReference>
<accession>A0A8H4AEG2</accession>
<dbReference type="GO" id="GO:0008270">
    <property type="term" value="F:zinc ion binding"/>
    <property type="evidence" value="ECO:0007669"/>
    <property type="project" value="InterPro"/>
</dbReference>
<dbReference type="EMBL" id="WTPW01000721">
    <property type="protein sequence ID" value="KAF0485257.1"/>
    <property type="molecule type" value="Genomic_DNA"/>
</dbReference>